<sequence length="247" mass="26712">MFCPRSSQLWGKRTCPSGTTCYNRISCDLSHVVTVCPCKTYAPTVLKTSQTNSAFIDPLMGDMARFQIPDFTVPGAYFSPLTSPVLNTHSQSATGHSPINVYIDLLGKPDTAQPAEHRRFRTKKDLTGTIPTDCVQKSPIVNPGRRKNTISMQPKAPYRISATDLAESAVTNLAPRMSGEMISLQPAVPSHSVDVLSSESASSSDLSQRLGSHSSPSFSRQHLVAQSNQGATPITPASLMRIRSSPH</sequence>
<reference evidence="2" key="1">
    <citation type="journal article" date="2020" name="Stud. Mycol.">
        <title>101 Dothideomycetes genomes: a test case for predicting lifestyles and emergence of pathogens.</title>
        <authorList>
            <person name="Haridas S."/>
            <person name="Albert R."/>
            <person name="Binder M."/>
            <person name="Bloem J."/>
            <person name="Labutti K."/>
            <person name="Salamov A."/>
            <person name="Andreopoulos B."/>
            <person name="Baker S."/>
            <person name="Barry K."/>
            <person name="Bills G."/>
            <person name="Bluhm B."/>
            <person name="Cannon C."/>
            <person name="Castanera R."/>
            <person name="Culley D."/>
            <person name="Daum C."/>
            <person name="Ezra D."/>
            <person name="Gonzalez J."/>
            <person name="Henrissat B."/>
            <person name="Kuo A."/>
            <person name="Liang C."/>
            <person name="Lipzen A."/>
            <person name="Lutzoni F."/>
            <person name="Magnuson J."/>
            <person name="Mondo S."/>
            <person name="Nolan M."/>
            <person name="Ohm R."/>
            <person name="Pangilinan J."/>
            <person name="Park H.-J."/>
            <person name="Ramirez L."/>
            <person name="Alfaro M."/>
            <person name="Sun H."/>
            <person name="Tritt A."/>
            <person name="Yoshinaga Y."/>
            <person name="Zwiers L.-H."/>
            <person name="Turgeon B."/>
            <person name="Goodwin S."/>
            <person name="Spatafora J."/>
            <person name="Crous P."/>
            <person name="Grigoriev I."/>
        </authorList>
    </citation>
    <scope>NUCLEOTIDE SEQUENCE</scope>
    <source>
        <strain evidence="2">CBS 183.55</strain>
    </source>
</reference>
<protein>
    <submittedName>
        <fullName evidence="2">Uncharacterized protein</fullName>
    </submittedName>
</protein>
<keyword evidence="3" id="KW-1185">Reference proteome</keyword>
<feature type="region of interest" description="Disordered" evidence="1">
    <location>
        <begin position="195"/>
        <end position="247"/>
    </location>
</feature>
<dbReference type="AlphaFoldDB" id="A0A6A5R4A8"/>
<dbReference type="Proteomes" id="UP000800082">
    <property type="component" value="Unassembled WGS sequence"/>
</dbReference>
<gene>
    <name evidence="2" type="ORF">M421DRAFT_387713</name>
</gene>
<dbReference type="OrthoDB" id="5344169at2759"/>
<evidence type="ECO:0000256" key="1">
    <source>
        <dbReference type="SAM" id="MobiDB-lite"/>
    </source>
</evidence>
<name>A0A6A5R4A8_9PLEO</name>
<feature type="compositionally biased region" description="Polar residues" evidence="1">
    <location>
        <begin position="216"/>
        <end position="232"/>
    </location>
</feature>
<evidence type="ECO:0000313" key="2">
    <source>
        <dbReference type="EMBL" id="KAF1922219.1"/>
    </source>
</evidence>
<dbReference type="EMBL" id="ML979047">
    <property type="protein sequence ID" value="KAF1922219.1"/>
    <property type="molecule type" value="Genomic_DNA"/>
</dbReference>
<dbReference type="RefSeq" id="XP_033442473.1">
    <property type="nucleotide sequence ID" value="XM_033589929.1"/>
</dbReference>
<evidence type="ECO:0000313" key="3">
    <source>
        <dbReference type="Proteomes" id="UP000800082"/>
    </source>
</evidence>
<accession>A0A6A5R4A8</accession>
<organism evidence="2 3">
    <name type="scientific">Didymella exigua CBS 183.55</name>
    <dbReference type="NCBI Taxonomy" id="1150837"/>
    <lineage>
        <taxon>Eukaryota</taxon>
        <taxon>Fungi</taxon>
        <taxon>Dikarya</taxon>
        <taxon>Ascomycota</taxon>
        <taxon>Pezizomycotina</taxon>
        <taxon>Dothideomycetes</taxon>
        <taxon>Pleosporomycetidae</taxon>
        <taxon>Pleosporales</taxon>
        <taxon>Pleosporineae</taxon>
        <taxon>Didymellaceae</taxon>
        <taxon>Didymella</taxon>
    </lineage>
</organism>
<proteinExistence type="predicted"/>
<feature type="region of interest" description="Disordered" evidence="1">
    <location>
        <begin position="131"/>
        <end position="150"/>
    </location>
</feature>
<dbReference type="GeneID" id="54347578"/>
<feature type="compositionally biased region" description="Low complexity" evidence="1">
    <location>
        <begin position="195"/>
        <end position="215"/>
    </location>
</feature>